<evidence type="ECO:0000313" key="1">
    <source>
        <dbReference type="EMBL" id="GAG75014.1"/>
    </source>
</evidence>
<comment type="caution">
    <text evidence="1">The sequence shown here is derived from an EMBL/GenBank/DDBJ whole genome shotgun (WGS) entry which is preliminary data.</text>
</comment>
<name>X0ZZP5_9ZZZZ</name>
<gene>
    <name evidence="1" type="ORF">S01H4_32653</name>
</gene>
<organism evidence="1">
    <name type="scientific">marine sediment metagenome</name>
    <dbReference type="NCBI Taxonomy" id="412755"/>
    <lineage>
        <taxon>unclassified sequences</taxon>
        <taxon>metagenomes</taxon>
        <taxon>ecological metagenomes</taxon>
    </lineage>
</organism>
<accession>X0ZZP5</accession>
<dbReference type="AlphaFoldDB" id="X0ZZP5"/>
<reference evidence="1" key="1">
    <citation type="journal article" date="2014" name="Front. Microbiol.">
        <title>High frequency of phylogenetically diverse reductive dehalogenase-homologous genes in deep subseafloor sedimentary metagenomes.</title>
        <authorList>
            <person name="Kawai M."/>
            <person name="Futagami T."/>
            <person name="Toyoda A."/>
            <person name="Takaki Y."/>
            <person name="Nishi S."/>
            <person name="Hori S."/>
            <person name="Arai W."/>
            <person name="Tsubouchi T."/>
            <person name="Morono Y."/>
            <person name="Uchiyama I."/>
            <person name="Ito T."/>
            <person name="Fujiyama A."/>
            <person name="Inagaki F."/>
            <person name="Takami H."/>
        </authorList>
    </citation>
    <scope>NUCLEOTIDE SEQUENCE</scope>
    <source>
        <strain evidence="1">Expedition CK06-06</strain>
    </source>
</reference>
<protein>
    <submittedName>
        <fullName evidence="1">Uncharacterized protein</fullName>
    </submittedName>
</protein>
<dbReference type="EMBL" id="BART01017097">
    <property type="protein sequence ID" value="GAG75014.1"/>
    <property type="molecule type" value="Genomic_DNA"/>
</dbReference>
<sequence>MNEREEWIQKYIQKQIDGMIFGSELQKQHAIEQARRKAEGYLQEYQGQPRGNPGNPQRVFTYGERIKQAIKEDPVVGWTHALNMWDNYLTLSEKEELRMLWIYQGKEEFTKLHPSILHEIAGVGEPLTDFAQLFQAIDRKILLGR</sequence>
<proteinExistence type="predicted"/>